<feature type="signal peptide" evidence="10">
    <location>
        <begin position="1"/>
        <end position="22"/>
    </location>
</feature>
<dbReference type="PROSITE" id="PS51387">
    <property type="entry name" value="FAD_PCMH"/>
    <property type="match status" value="1"/>
</dbReference>
<evidence type="ECO:0000256" key="1">
    <source>
        <dbReference type="ARBA" id="ARBA00001974"/>
    </source>
</evidence>
<accession>A0AAE1WU21</accession>
<organism evidence="12 13">
    <name type="scientific">Sesamum angolense</name>
    <dbReference type="NCBI Taxonomy" id="2727404"/>
    <lineage>
        <taxon>Eukaryota</taxon>
        <taxon>Viridiplantae</taxon>
        <taxon>Streptophyta</taxon>
        <taxon>Embryophyta</taxon>
        <taxon>Tracheophyta</taxon>
        <taxon>Spermatophyta</taxon>
        <taxon>Magnoliopsida</taxon>
        <taxon>eudicotyledons</taxon>
        <taxon>Gunneridae</taxon>
        <taxon>Pentapetalae</taxon>
        <taxon>asterids</taxon>
        <taxon>lamiids</taxon>
        <taxon>Lamiales</taxon>
        <taxon>Pedaliaceae</taxon>
        <taxon>Sesamum</taxon>
    </lineage>
</organism>
<dbReference type="InterPro" id="IPR012951">
    <property type="entry name" value="BBE"/>
</dbReference>
<dbReference type="Gene3D" id="3.30.43.10">
    <property type="entry name" value="Uridine Diphospho-n-acetylenolpyruvylglucosamine Reductase, domain 2"/>
    <property type="match status" value="1"/>
</dbReference>
<evidence type="ECO:0000256" key="5">
    <source>
        <dbReference type="ARBA" id="ARBA00022630"/>
    </source>
</evidence>
<comment type="caution">
    <text evidence="12">The sequence shown here is derived from an EMBL/GenBank/DDBJ whole genome shotgun (WGS) entry which is preliminary data.</text>
</comment>
<evidence type="ECO:0000313" key="12">
    <source>
        <dbReference type="EMBL" id="KAK4399436.1"/>
    </source>
</evidence>
<comment type="cofactor">
    <cofactor evidence="1">
        <name>FAD</name>
        <dbReference type="ChEBI" id="CHEBI:57692"/>
    </cofactor>
</comment>
<dbReference type="Gene3D" id="3.40.462.20">
    <property type="match status" value="1"/>
</dbReference>
<dbReference type="InterPro" id="IPR036318">
    <property type="entry name" value="FAD-bd_PCMH-like_sf"/>
</dbReference>
<name>A0AAE1WU21_9LAMI</name>
<comment type="pathway">
    <text evidence="2">Alkaloid biosynthesis.</text>
</comment>
<dbReference type="InterPro" id="IPR016169">
    <property type="entry name" value="FAD-bd_PCMH_sub2"/>
</dbReference>
<evidence type="ECO:0000259" key="11">
    <source>
        <dbReference type="PROSITE" id="PS51387"/>
    </source>
</evidence>
<keyword evidence="7" id="KW-0274">FAD</keyword>
<keyword evidence="8" id="KW-1015">Disulfide bond</keyword>
<evidence type="ECO:0000256" key="3">
    <source>
        <dbReference type="ARBA" id="ARBA00005466"/>
    </source>
</evidence>
<dbReference type="InterPro" id="IPR006094">
    <property type="entry name" value="Oxid_FAD_bind_N"/>
</dbReference>
<feature type="domain" description="FAD-binding PCMH-type" evidence="11">
    <location>
        <begin position="74"/>
        <end position="248"/>
    </location>
</feature>
<keyword evidence="5" id="KW-0285">Flavoprotein</keyword>
<evidence type="ECO:0000256" key="4">
    <source>
        <dbReference type="ARBA" id="ARBA00022589"/>
    </source>
</evidence>
<dbReference type="AlphaFoldDB" id="A0AAE1WU21"/>
<proteinExistence type="inferred from homology"/>
<reference evidence="12" key="2">
    <citation type="journal article" date="2024" name="Plant">
        <title>Genomic evolution and insights into agronomic trait innovations of Sesamum species.</title>
        <authorList>
            <person name="Miao H."/>
            <person name="Wang L."/>
            <person name="Qu L."/>
            <person name="Liu H."/>
            <person name="Sun Y."/>
            <person name="Le M."/>
            <person name="Wang Q."/>
            <person name="Wei S."/>
            <person name="Zheng Y."/>
            <person name="Lin W."/>
            <person name="Duan Y."/>
            <person name="Cao H."/>
            <person name="Xiong S."/>
            <person name="Wang X."/>
            <person name="Wei L."/>
            <person name="Li C."/>
            <person name="Ma Q."/>
            <person name="Ju M."/>
            <person name="Zhao R."/>
            <person name="Li G."/>
            <person name="Mu C."/>
            <person name="Tian Q."/>
            <person name="Mei H."/>
            <person name="Zhang T."/>
            <person name="Gao T."/>
            <person name="Zhang H."/>
        </authorList>
    </citation>
    <scope>NUCLEOTIDE SEQUENCE</scope>
    <source>
        <strain evidence="12">K16</strain>
    </source>
</reference>
<dbReference type="SUPFAM" id="SSF56176">
    <property type="entry name" value="FAD-binding/transporter-associated domain-like"/>
    <property type="match status" value="1"/>
</dbReference>
<dbReference type="InterPro" id="IPR016166">
    <property type="entry name" value="FAD-bd_PCMH"/>
</dbReference>
<reference evidence="12" key="1">
    <citation type="submission" date="2020-06" db="EMBL/GenBank/DDBJ databases">
        <authorList>
            <person name="Li T."/>
            <person name="Hu X."/>
            <person name="Zhang T."/>
            <person name="Song X."/>
            <person name="Zhang H."/>
            <person name="Dai N."/>
            <person name="Sheng W."/>
            <person name="Hou X."/>
            <person name="Wei L."/>
        </authorList>
    </citation>
    <scope>NUCLEOTIDE SEQUENCE</scope>
    <source>
        <strain evidence="12">K16</strain>
        <tissue evidence="12">Leaf</tissue>
    </source>
</reference>
<evidence type="ECO:0000256" key="2">
    <source>
        <dbReference type="ARBA" id="ARBA00004913"/>
    </source>
</evidence>
<gene>
    <name evidence="12" type="ORF">Sango_1419100</name>
</gene>
<evidence type="ECO:0000256" key="10">
    <source>
        <dbReference type="SAM" id="SignalP"/>
    </source>
</evidence>
<dbReference type="GO" id="GO:0016491">
    <property type="term" value="F:oxidoreductase activity"/>
    <property type="evidence" value="ECO:0007669"/>
    <property type="project" value="InterPro"/>
</dbReference>
<feature type="chain" id="PRO_5042225712" evidence="10">
    <location>
        <begin position="23"/>
        <end position="533"/>
    </location>
</feature>
<protein>
    <submittedName>
        <fullName evidence="12">Berberine bridge enzyme-like 18</fullName>
    </submittedName>
</protein>
<evidence type="ECO:0000256" key="8">
    <source>
        <dbReference type="ARBA" id="ARBA00023157"/>
    </source>
</evidence>
<dbReference type="Pfam" id="PF08031">
    <property type="entry name" value="BBE"/>
    <property type="match status" value="1"/>
</dbReference>
<sequence>MKTPTISTLIFFLFVVFSCSWAASVDVQDAFFQCLSREFGNDTSISSLVYTPNNSSYSSILQFSIRNPRFISHSTPKPLVIITPDHESQIPPIIHCAKENGMQVRTRSGGHDYEGLSYASKVPFLILDLINLSEVTVDVEQKTAWVEAGATLGTLYYRIAEKSPILGFPAGECPTVGIGGYIGGGGYGVMLRKYGLAADNVLDARIVDVNGRILNRESMGEDLFWAIRGGGGASFGVILAWKIRLVDVPEKVTVFTIDRTLEQNATQLVHRWQYIAHKLDPNLFIRVRITRQNSSQDGRKMTIRASFLSLFLGRVDKLLPLMQESFPELGLVREDCKEIRWIQSVLYFADYPLESPEILLNRTQPNLRYFKGKSDYVQKPIPQRGFKGMWRRLYKPEAKETEIFFSPYGGRMAEISESAVPFPHRAGNLYKILYMAYWKEEDVQNSDRIIRWVRRLYRYMAPYVSKFPREAYVNYRDLDVGVNNNEEEISYEQASIWGRKYFKNNFDRLVQVKTMVDPNNFFKNEQSIPPLRQ</sequence>
<keyword evidence="6 10" id="KW-0732">Signal</keyword>
<dbReference type="Pfam" id="PF01565">
    <property type="entry name" value="FAD_binding_4"/>
    <property type="match status" value="1"/>
</dbReference>
<dbReference type="InterPro" id="IPR016167">
    <property type="entry name" value="FAD-bd_PCMH_sub1"/>
</dbReference>
<evidence type="ECO:0000256" key="6">
    <source>
        <dbReference type="ARBA" id="ARBA00022729"/>
    </source>
</evidence>
<keyword evidence="13" id="KW-1185">Reference proteome</keyword>
<keyword evidence="9" id="KW-0325">Glycoprotein</keyword>
<dbReference type="PROSITE" id="PS51257">
    <property type="entry name" value="PROKAR_LIPOPROTEIN"/>
    <property type="match status" value="1"/>
</dbReference>
<dbReference type="FunFam" id="3.30.43.10:FF:000004">
    <property type="entry name" value="Berberine bridge enzyme-like 15"/>
    <property type="match status" value="1"/>
</dbReference>
<dbReference type="PANTHER" id="PTHR32448">
    <property type="entry name" value="OS08G0158400 PROTEIN"/>
    <property type="match status" value="1"/>
</dbReference>
<dbReference type="Gene3D" id="3.30.465.10">
    <property type="match status" value="1"/>
</dbReference>
<evidence type="ECO:0000256" key="9">
    <source>
        <dbReference type="ARBA" id="ARBA00023180"/>
    </source>
</evidence>
<dbReference type="Proteomes" id="UP001289374">
    <property type="component" value="Unassembled WGS sequence"/>
</dbReference>
<dbReference type="EMBL" id="JACGWL010000007">
    <property type="protein sequence ID" value="KAK4399436.1"/>
    <property type="molecule type" value="Genomic_DNA"/>
</dbReference>
<keyword evidence="4" id="KW-0017">Alkaloid metabolism</keyword>
<dbReference type="GO" id="GO:0071949">
    <property type="term" value="F:FAD binding"/>
    <property type="evidence" value="ECO:0007669"/>
    <property type="project" value="InterPro"/>
</dbReference>
<evidence type="ECO:0000313" key="13">
    <source>
        <dbReference type="Proteomes" id="UP001289374"/>
    </source>
</evidence>
<comment type="similarity">
    <text evidence="3">Belongs to the oxygen-dependent FAD-linked oxidoreductase family.</text>
</comment>
<evidence type="ECO:0000256" key="7">
    <source>
        <dbReference type="ARBA" id="ARBA00022827"/>
    </source>
</evidence>